<dbReference type="InterPro" id="IPR040442">
    <property type="entry name" value="Pyrv_kinase-like_dom_sf"/>
</dbReference>
<dbReference type="InterPro" id="IPR003018">
    <property type="entry name" value="GAF"/>
</dbReference>
<evidence type="ECO:0000256" key="11">
    <source>
        <dbReference type="ARBA" id="ARBA00022723"/>
    </source>
</evidence>
<evidence type="ECO:0000256" key="9">
    <source>
        <dbReference type="ARBA" id="ARBA00022679"/>
    </source>
</evidence>
<reference evidence="15" key="1">
    <citation type="journal article" date="2021" name="Microb. Physiol.">
        <title>Proteogenomic Insights into the Physiology of Marine, Sulfate-Reducing, Filamentous Desulfonema limicola and Desulfonema magnum.</title>
        <authorList>
            <person name="Schnaars V."/>
            <person name="Wohlbrand L."/>
            <person name="Scheve S."/>
            <person name="Hinrichs C."/>
            <person name="Reinhardt R."/>
            <person name="Rabus R."/>
        </authorList>
    </citation>
    <scope>NUCLEOTIDE SEQUENCE</scope>
    <source>
        <strain evidence="15">4be13</strain>
    </source>
</reference>
<dbReference type="KEGG" id="dmm:dnm_073430"/>
<evidence type="ECO:0000256" key="8">
    <source>
        <dbReference type="ARBA" id="ARBA00022597"/>
    </source>
</evidence>
<dbReference type="InterPro" id="IPR008279">
    <property type="entry name" value="PEP-util_enz_mobile_dom"/>
</dbReference>
<dbReference type="Pfam" id="PF02896">
    <property type="entry name" value="PEP-utilizers_C"/>
    <property type="match status" value="1"/>
</dbReference>
<dbReference type="PANTHER" id="PTHR46244">
    <property type="entry name" value="PHOSPHOENOLPYRUVATE-PROTEIN PHOSPHOTRANSFERASE"/>
    <property type="match status" value="1"/>
</dbReference>
<keyword evidence="9" id="KW-0808">Transferase</keyword>
<dbReference type="AlphaFoldDB" id="A0A975BT35"/>
<dbReference type="RefSeq" id="WP_207679128.1">
    <property type="nucleotide sequence ID" value="NZ_CP061800.1"/>
</dbReference>
<dbReference type="SUPFAM" id="SSF47831">
    <property type="entry name" value="Enzyme I of the PEP:sugar phosphotransferase system HPr-binding (sub)domain"/>
    <property type="match status" value="1"/>
</dbReference>
<comment type="subcellular location">
    <subcellularLocation>
        <location evidence="3">Cytoplasm</location>
    </subcellularLocation>
</comment>
<keyword evidence="7" id="KW-0963">Cytoplasm</keyword>
<gene>
    <name evidence="15" type="ORF">dnm_073430</name>
</gene>
<evidence type="ECO:0000256" key="6">
    <source>
        <dbReference type="ARBA" id="ARBA00022448"/>
    </source>
</evidence>
<evidence type="ECO:0000256" key="3">
    <source>
        <dbReference type="ARBA" id="ARBA00004496"/>
    </source>
</evidence>
<dbReference type="GO" id="GO:0005737">
    <property type="term" value="C:cytoplasm"/>
    <property type="evidence" value="ECO:0007669"/>
    <property type="project" value="UniProtKB-SubCell"/>
</dbReference>
<keyword evidence="13" id="KW-0460">Magnesium</keyword>
<comment type="similarity">
    <text evidence="4">Belongs to the PEP-utilizing enzyme family.</text>
</comment>
<dbReference type="EC" id="2.7.3.9" evidence="5"/>
<dbReference type="SUPFAM" id="SSF51621">
    <property type="entry name" value="Phosphoenolpyruvate/pyruvate domain"/>
    <property type="match status" value="1"/>
</dbReference>
<protein>
    <recommendedName>
        <fullName evidence="5">phosphoenolpyruvate--protein phosphotransferase</fullName>
        <ecNumber evidence="5">2.7.3.9</ecNumber>
    </recommendedName>
</protein>
<feature type="domain" description="GAF" evidence="14">
    <location>
        <begin position="27"/>
        <end position="174"/>
    </location>
</feature>
<dbReference type="PRINTS" id="PR01736">
    <property type="entry name" value="PHPHTRNFRASE"/>
</dbReference>
<evidence type="ECO:0000256" key="7">
    <source>
        <dbReference type="ARBA" id="ARBA00022490"/>
    </source>
</evidence>
<proteinExistence type="inferred from homology"/>
<dbReference type="InterPro" id="IPR036637">
    <property type="entry name" value="Phosphohistidine_dom_sf"/>
</dbReference>
<organism evidence="15 16">
    <name type="scientific">Desulfonema magnum</name>
    <dbReference type="NCBI Taxonomy" id="45655"/>
    <lineage>
        <taxon>Bacteria</taxon>
        <taxon>Pseudomonadati</taxon>
        <taxon>Thermodesulfobacteriota</taxon>
        <taxon>Desulfobacteria</taxon>
        <taxon>Desulfobacterales</taxon>
        <taxon>Desulfococcaceae</taxon>
        <taxon>Desulfonema</taxon>
    </lineage>
</organism>
<keyword evidence="6" id="KW-0813">Transport</keyword>
<comment type="cofactor">
    <cofactor evidence="2">
        <name>Mg(2+)</name>
        <dbReference type="ChEBI" id="CHEBI:18420"/>
    </cofactor>
</comment>
<evidence type="ECO:0000259" key="14">
    <source>
        <dbReference type="SMART" id="SM00065"/>
    </source>
</evidence>
<dbReference type="EMBL" id="CP061800">
    <property type="protein sequence ID" value="QTA91279.1"/>
    <property type="molecule type" value="Genomic_DNA"/>
</dbReference>
<dbReference type="Gene3D" id="3.50.30.10">
    <property type="entry name" value="Phosphohistidine domain"/>
    <property type="match status" value="1"/>
</dbReference>
<keyword evidence="12" id="KW-0418">Kinase</keyword>
<dbReference type="GO" id="GO:0008965">
    <property type="term" value="F:phosphoenolpyruvate-protein phosphotransferase activity"/>
    <property type="evidence" value="ECO:0007669"/>
    <property type="project" value="UniProtKB-EC"/>
</dbReference>
<name>A0A975BT35_9BACT</name>
<dbReference type="SMART" id="SM00065">
    <property type="entry name" value="GAF"/>
    <property type="match status" value="1"/>
</dbReference>
<evidence type="ECO:0000256" key="5">
    <source>
        <dbReference type="ARBA" id="ARBA00012232"/>
    </source>
</evidence>
<dbReference type="InterPro" id="IPR006318">
    <property type="entry name" value="PTS_EI-like"/>
</dbReference>
<dbReference type="InterPro" id="IPR000121">
    <property type="entry name" value="PEP_util_C"/>
</dbReference>
<evidence type="ECO:0000256" key="10">
    <source>
        <dbReference type="ARBA" id="ARBA00022683"/>
    </source>
</evidence>
<keyword evidence="10" id="KW-0598">Phosphotransferase system</keyword>
<evidence type="ECO:0000256" key="1">
    <source>
        <dbReference type="ARBA" id="ARBA00000683"/>
    </source>
</evidence>
<dbReference type="InterPro" id="IPR008731">
    <property type="entry name" value="PTS_EIN"/>
</dbReference>
<dbReference type="Proteomes" id="UP000663722">
    <property type="component" value="Chromosome"/>
</dbReference>
<evidence type="ECO:0000256" key="13">
    <source>
        <dbReference type="ARBA" id="ARBA00022842"/>
    </source>
</evidence>
<dbReference type="GO" id="GO:0016301">
    <property type="term" value="F:kinase activity"/>
    <property type="evidence" value="ECO:0007669"/>
    <property type="project" value="UniProtKB-KW"/>
</dbReference>
<dbReference type="InterPro" id="IPR036618">
    <property type="entry name" value="PtsI_HPr-bd_sf"/>
</dbReference>
<dbReference type="Pfam" id="PF01590">
    <property type="entry name" value="GAF"/>
    <property type="match status" value="1"/>
</dbReference>
<dbReference type="Pfam" id="PF00391">
    <property type="entry name" value="PEP-utilizers"/>
    <property type="match status" value="1"/>
</dbReference>
<keyword evidence="8" id="KW-0762">Sugar transport</keyword>
<dbReference type="PANTHER" id="PTHR46244:SF6">
    <property type="entry name" value="PHOSPHOENOLPYRUVATE-PROTEIN PHOSPHOTRANSFERASE"/>
    <property type="match status" value="1"/>
</dbReference>
<evidence type="ECO:0000256" key="2">
    <source>
        <dbReference type="ARBA" id="ARBA00001946"/>
    </source>
</evidence>
<evidence type="ECO:0000313" key="15">
    <source>
        <dbReference type="EMBL" id="QTA91279.1"/>
    </source>
</evidence>
<dbReference type="GO" id="GO:0009401">
    <property type="term" value="P:phosphoenolpyruvate-dependent sugar phosphotransferase system"/>
    <property type="evidence" value="ECO:0007669"/>
    <property type="project" value="UniProtKB-KW"/>
</dbReference>
<evidence type="ECO:0000256" key="12">
    <source>
        <dbReference type="ARBA" id="ARBA00022777"/>
    </source>
</evidence>
<dbReference type="InterPro" id="IPR050499">
    <property type="entry name" value="PEP-utilizing_PTS_enzyme"/>
</dbReference>
<dbReference type="SUPFAM" id="SSF55781">
    <property type="entry name" value="GAF domain-like"/>
    <property type="match status" value="1"/>
</dbReference>
<dbReference type="Pfam" id="PF05524">
    <property type="entry name" value="PEP-utilisers_N"/>
    <property type="match status" value="1"/>
</dbReference>
<dbReference type="Gene3D" id="3.20.20.60">
    <property type="entry name" value="Phosphoenolpyruvate-binding domains"/>
    <property type="match status" value="1"/>
</dbReference>
<dbReference type="Gene3D" id="1.10.274.10">
    <property type="entry name" value="PtsI, HPr-binding domain"/>
    <property type="match status" value="1"/>
</dbReference>
<dbReference type="GO" id="GO:0046872">
    <property type="term" value="F:metal ion binding"/>
    <property type="evidence" value="ECO:0007669"/>
    <property type="project" value="UniProtKB-KW"/>
</dbReference>
<keyword evidence="16" id="KW-1185">Reference proteome</keyword>
<dbReference type="Gene3D" id="3.30.450.40">
    <property type="match status" value="1"/>
</dbReference>
<dbReference type="InterPro" id="IPR015813">
    <property type="entry name" value="Pyrv/PenolPyrv_kinase-like_dom"/>
</dbReference>
<sequence length="763" mass="85727">MMRKVRDRFNLLCDIGDLSALLTESSNIESFLQSTVTMVSQYLNADVCSIYLYKEKSKELVLKATLGLNPEAVGKIRMKRGKGLVGNTFEQLRPIREACASLNPNFKYFKEAEEDRFESFLSVPILRGSRKIGVLVVQHEDQDFFSEIDTVILRALASQLAGTIENARLMIDLRHRDAKPLSSSSDADIFESLRFIKGRSASGGYAFAPSTIFNRSHGKLLSDESESDGVYSLEDFNRAVRKTSEQLIEFQSRLAEQLLESASLIFDAHFMILKDAQFINKIVQHIIDGISPPRAVKEVARHYIDIFSSSSNEYIREKVNDVEDLAGRILKNLYNWSAENPNIWESRIVIAKELYPSEVLKLASEDVKGIILVSGGVTSHVSILCRSLKIPLVIADLSQLLNLPEGTLVLMDGEIGNIYVCPTEQIIQQFEKQKTTLKATRSAKSVMSPLTRTSDGVRVHLLANINLLSELGIARELKAEGVGLYRTEFPFLIRSSFPSEEEQYLVYKRLFDEMAGQEVTIRTLDIGGDKMLAYSNPTAGSNPELGLRSIRFSLSHRNIFEQQLRAILRASAEAENVRILFPMISSLDEFREAKQAVLDSITSLKQEYAPHHPGPATGIMIEVPSVMGIIREFTTEADFFSIGTNDFVQYMIGVDRGNEKVADYYRPYHPSVLRGLAQIVRAVTEKDKDISICGEMAHELEYIPFLLGIGVRRISVDPQFLPVLQDRISHLNLSDAEKHAKEMLSKATLKDTREVLQRQIASN</sequence>
<dbReference type="NCBIfam" id="TIGR01417">
    <property type="entry name" value="PTS_I_fam"/>
    <property type="match status" value="1"/>
</dbReference>
<evidence type="ECO:0000313" key="16">
    <source>
        <dbReference type="Proteomes" id="UP000663722"/>
    </source>
</evidence>
<accession>A0A975BT35</accession>
<keyword evidence="11" id="KW-0479">Metal-binding</keyword>
<evidence type="ECO:0000256" key="4">
    <source>
        <dbReference type="ARBA" id="ARBA00007837"/>
    </source>
</evidence>
<comment type="catalytic activity">
    <reaction evidence="1">
        <text>L-histidyl-[protein] + phosphoenolpyruvate = N(pros)-phospho-L-histidyl-[protein] + pyruvate</text>
        <dbReference type="Rhea" id="RHEA:23880"/>
        <dbReference type="Rhea" id="RHEA-COMP:9745"/>
        <dbReference type="Rhea" id="RHEA-COMP:9746"/>
        <dbReference type="ChEBI" id="CHEBI:15361"/>
        <dbReference type="ChEBI" id="CHEBI:29979"/>
        <dbReference type="ChEBI" id="CHEBI:58702"/>
        <dbReference type="ChEBI" id="CHEBI:64837"/>
        <dbReference type="EC" id="2.7.3.9"/>
    </reaction>
</comment>
<dbReference type="InterPro" id="IPR029016">
    <property type="entry name" value="GAF-like_dom_sf"/>
</dbReference>
<dbReference type="SUPFAM" id="SSF52009">
    <property type="entry name" value="Phosphohistidine domain"/>
    <property type="match status" value="1"/>
</dbReference>